<dbReference type="PATRIC" id="fig|1097667.3.peg.3558"/>
<dbReference type="OrthoDB" id="9804325at2"/>
<dbReference type="PROSITE" id="PS51192">
    <property type="entry name" value="HELICASE_ATP_BIND_1"/>
    <property type="match status" value="1"/>
</dbReference>
<dbReference type="GO" id="GO:0005524">
    <property type="term" value="F:ATP binding"/>
    <property type="evidence" value="ECO:0007669"/>
    <property type="project" value="UniProtKB-KW"/>
</dbReference>
<dbReference type="Gene3D" id="3.40.50.300">
    <property type="entry name" value="P-loop containing nucleotide triphosphate hydrolases"/>
    <property type="match status" value="2"/>
</dbReference>
<dbReference type="InterPro" id="IPR012340">
    <property type="entry name" value="NA-bd_OB-fold"/>
</dbReference>
<keyword evidence="4 11" id="KW-0347">Helicase</keyword>
<evidence type="ECO:0000256" key="2">
    <source>
        <dbReference type="ARBA" id="ARBA00022763"/>
    </source>
</evidence>
<sequence>MATDAHPLLPPPFAGDAELPADRAALAAAPLRRPRPSHWGRDSGFAGKKALAAAGHLGIETIGGLLGHLPVESGEVATISRLRPEERQTVIAEVRSIRSRPVRRRGMRPLVEALVADGTGTMQVAFFNQPWLVERYPPGTRVLLSGTLKGPRRFSVAQHAPTSDPVAAAEPVDAGPSVARYPTTDGLTSIEIMARVGELREHFHDALDPLPARLRVDQHLPDRVAALHAAHLGDHEAGRRRLAFDELLMVQLEYLRRRRSHGRVRRAPRLDAPADLTDRWVSETLPFPLTGDQRRAIGANLATLAGRPSPSPSSEAGEPATRDGEPTARDAQPATRDAAATGAATATALATASDGAADPDAAGVEPLQRLLMGEVGSGKTVVALHAMLRAVECGHQAALMAPTETLADQHFRTIQALLPDALVPVGLLTGSTPAARRRPLLERLASGELPLIVGTHALLEDPVVFRSLAVAVVDEQHRFGVRQRSALDRKASGGGGAPPSPDGGFAAWAPHTLHMTATPIPRTMALLAYGDLDVVALRELPKGRRPIATHVCASDRERARAYQRIREEVAAGRQAFVVCPLVEDSENLEARSAVAEYERLRTGELHDLRLALLHGQMKPAEKQRAMEAFAAGEADVLVATTVIEVGIDVPNATVMLVENAERFGISQLHQLRGRVGRGEHQAICLLFGPKGAARLRALAAHADGFALSEVDLELRGEGELIGTRQSGLARFATARLPDDNDLLLRAREVAEQLAADDPELEDPLHRPLADAQESWRARFEADDDAIPA</sequence>
<dbReference type="PROSITE" id="PS51194">
    <property type="entry name" value="HELICASE_CTER"/>
    <property type="match status" value="1"/>
</dbReference>
<organism evidence="11 12">
    <name type="scientific">Patulibacter medicamentivorans</name>
    <dbReference type="NCBI Taxonomy" id="1097667"/>
    <lineage>
        <taxon>Bacteria</taxon>
        <taxon>Bacillati</taxon>
        <taxon>Actinomycetota</taxon>
        <taxon>Thermoleophilia</taxon>
        <taxon>Solirubrobacterales</taxon>
        <taxon>Patulibacteraceae</taxon>
        <taxon>Patulibacter</taxon>
    </lineage>
</organism>
<dbReference type="SMART" id="SM00487">
    <property type="entry name" value="DEXDc"/>
    <property type="match status" value="1"/>
</dbReference>
<dbReference type="InterPro" id="IPR004365">
    <property type="entry name" value="NA-bd_OB_tRNA"/>
</dbReference>
<evidence type="ECO:0000256" key="8">
    <source>
        <dbReference type="SAM" id="MobiDB-lite"/>
    </source>
</evidence>
<evidence type="ECO:0000259" key="10">
    <source>
        <dbReference type="PROSITE" id="PS51194"/>
    </source>
</evidence>
<keyword evidence="2" id="KW-0227">DNA damage</keyword>
<keyword evidence="5" id="KW-0067">ATP-binding</keyword>
<dbReference type="Pfam" id="PF19833">
    <property type="entry name" value="RecG_dom3_C"/>
    <property type="match status" value="1"/>
</dbReference>
<keyword evidence="3 11" id="KW-0378">Hydrolase</keyword>
<evidence type="ECO:0000313" key="11">
    <source>
        <dbReference type="EMBL" id="EHN09566.1"/>
    </source>
</evidence>
<feature type="domain" description="Helicase C-terminal" evidence="10">
    <location>
        <begin position="557"/>
        <end position="718"/>
    </location>
</feature>
<dbReference type="InterPro" id="IPR001650">
    <property type="entry name" value="Helicase_C-like"/>
</dbReference>
<gene>
    <name evidence="11" type="ORF">PAI11_35890</name>
</gene>
<dbReference type="SMART" id="SM00490">
    <property type="entry name" value="HELICc"/>
    <property type="match status" value="1"/>
</dbReference>
<dbReference type="Pfam" id="PF00271">
    <property type="entry name" value="Helicase_C"/>
    <property type="match status" value="1"/>
</dbReference>
<dbReference type="InterPro" id="IPR014001">
    <property type="entry name" value="Helicase_ATP-bd"/>
</dbReference>
<keyword evidence="12" id="KW-1185">Reference proteome</keyword>
<keyword evidence="1" id="KW-0547">Nucleotide-binding</keyword>
<dbReference type="Gene3D" id="2.40.50.140">
    <property type="entry name" value="Nucleic acid-binding proteins"/>
    <property type="match status" value="1"/>
</dbReference>
<dbReference type="GO" id="GO:0006281">
    <property type="term" value="P:DNA repair"/>
    <property type="evidence" value="ECO:0007669"/>
    <property type="project" value="UniProtKB-KW"/>
</dbReference>
<dbReference type="GO" id="GO:0003677">
    <property type="term" value="F:DNA binding"/>
    <property type="evidence" value="ECO:0007669"/>
    <property type="project" value="UniProtKB-KW"/>
</dbReference>
<evidence type="ECO:0000313" key="12">
    <source>
        <dbReference type="Proteomes" id="UP000005143"/>
    </source>
</evidence>
<dbReference type="Proteomes" id="UP000005143">
    <property type="component" value="Unassembled WGS sequence"/>
</dbReference>
<dbReference type="AlphaFoldDB" id="H0E9R7"/>
<feature type="compositionally biased region" description="Low complexity" evidence="8">
    <location>
        <begin position="329"/>
        <end position="360"/>
    </location>
</feature>
<dbReference type="GO" id="GO:0016787">
    <property type="term" value="F:hydrolase activity"/>
    <property type="evidence" value="ECO:0007669"/>
    <property type="project" value="UniProtKB-KW"/>
</dbReference>
<dbReference type="InterPro" id="IPR027417">
    <property type="entry name" value="P-loop_NTPase"/>
</dbReference>
<protein>
    <submittedName>
        <fullName evidence="11">ATP-dependent DNA helicase RecG</fullName>
        <ecNumber evidence="11">3.6.1.-</ecNumber>
    </submittedName>
</protein>
<evidence type="ECO:0000256" key="1">
    <source>
        <dbReference type="ARBA" id="ARBA00022741"/>
    </source>
</evidence>
<evidence type="ECO:0000256" key="5">
    <source>
        <dbReference type="ARBA" id="ARBA00022840"/>
    </source>
</evidence>
<dbReference type="CDD" id="cd04488">
    <property type="entry name" value="RecG_wedge_OBF"/>
    <property type="match status" value="1"/>
</dbReference>
<feature type="domain" description="Helicase ATP-binding" evidence="9">
    <location>
        <begin position="360"/>
        <end position="537"/>
    </location>
</feature>
<evidence type="ECO:0000256" key="3">
    <source>
        <dbReference type="ARBA" id="ARBA00022801"/>
    </source>
</evidence>
<dbReference type="SUPFAM" id="SSF50249">
    <property type="entry name" value="Nucleic acid-binding proteins"/>
    <property type="match status" value="1"/>
</dbReference>
<feature type="region of interest" description="Disordered" evidence="8">
    <location>
        <begin position="484"/>
        <end position="504"/>
    </location>
</feature>
<proteinExistence type="predicted"/>
<dbReference type="PANTHER" id="PTHR47964">
    <property type="entry name" value="ATP-DEPENDENT DNA HELICASE HOMOLOG RECG, CHLOROPLASTIC"/>
    <property type="match status" value="1"/>
</dbReference>
<dbReference type="InterPro" id="IPR011545">
    <property type="entry name" value="DEAD/DEAH_box_helicase_dom"/>
</dbReference>
<dbReference type="SUPFAM" id="SSF52540">
    <property type="entry name" value="P-loop containing nucleoside triphosphate hydrolases"/>
    <property type="match status" value="1"/>
</dbReference>
<keyword evidence="6" id="KW-0238">DNA-binding</keyword>
<evidence type="ECO:0000256" key="4">
    <source>
        <dbReference type="ARBA" id="ARBA00022806"/>
    </source>
</evidence>
<dbReference type="RefSeq" id="WP_007577830.1">
    <property type="nucleotide sequence ID" value="NZ_AGUD01000267.1"/>
</dbReference>
<accession>H0E9R7</accession>
<dbReference type="EC" id="3.6.1.-" evidence="11"/>
<evidence type="ECO:0000256" key="6">
    <source>
        <dbReference type="ARBA" id="ARBA00023125"/>
    </source>
</evidence>
<name>H0E9R7_9ACTN</name>
<reference evidence="11 12" key="1">
    <citation type="journal article" date="2013" name="Biodegradation">
        <title>Quantitative proteomic analysis of ibuprofen-degrading Patulibacter sp. strain I11.</title>
        <authorList>
            <person name="Almeida B."/>
            <person name="Kjeldal H."/>
            <person name="Lolas I."/>
            <person name="Knudsen A.D."/>
            <person name="Carvalho G."/>
            <person name="Nielsen K.L."/>
            <person name="Barreto Crespo M.T."/>
            <person name="Stensballe A."/>
            <person name="Nielsen J.L."/>
        </authorList>
    </citation>
    <scope>NUCLEOTIDE SEQUENCE [LARGE SCALE GENOMIC DNA]</scope>
    <source>
        <strain evidence="11 12">I11</strain>
    </source>
</reference>
<comment type="caution">
    <text evidence="11">The sequence shown here is derived from an EMBL/GenBank/DDBJ whole genome shotgun (WGS) entry which is preliminary data.</text>
</comment>
<dbReference type="InterPro" id="IPR047112">
    <property type="entry name" value="RecG/Mfd"/>
</dbReference>
<evidence type="ECO:0000256" key="7">
    <source>
        <dbReference type="ARBA" id="ARBA00023204"/>
    </source>
</evidence>
<dbReference type="PANTHER" id="PTHR47964:SF1">
    <property type="entry name" value="ATP-DEPENDENT DNA HELICASE HOMOLOG RECG, CHLOROPLASTIC"/>
    <property type="match status" value="1"/>
</dbReference>
<keyword evidence="7" id="KW-0234">DNA repair</keyword>
<dbReference type="Pfam" id="PF01336">
    <property type="entry name" value="tRNA_anti-codon"/>
    <property type="match status" value="1"/>
</dbReference>
<dbReference type="GO" id="GO:0003678">
    <property type="term" value="F:DNA helicase activity"/>
    <property type="evidence" value="ECO:0007669"/>
    <property type="project" value="TreeGrafter"/>
</dbReference>
<dbReference type="Pfam" id="PF00270">
    <property type="entry name" value="DEAD"/>
    <property type="match status" value="1"/>
</dbReference>
<dbReference type="InterPro" id="IPR045562">
    <property type="entry name" value="RecG_dom3_C"/>
</dbReference>
<evidence type="ECO:0000259" key="9">
    <source>
        <dbReference type="PROSITE" id="PS51192"/>
    </source>
</evidence>
<dbReference type="EMBL" id="AGUD01000267">
    <property type="protein sequence ID" value="EHN09566.1"/>
    <property type="molecule type" value="Genomic_DNA"/>
</dbReference>
<feature type="region of interest" description="Disordered" evidence="8">
    <location>
        <begin position="302"/>
        <end position="360"/>
    </location>
</feature>